<dbReference type="PANTHER" id="PTHR13604:SF0">
    <property type="entry name" value="ABASIC SITE PROCESSING PROTEIN HMCES"/>
    <property type="match status" value="1"/>
</dbReference>
<dbReference type="Pfam" id="PF02586">
    <property type="entry name" value="SRAP"/>
    <property type="match status" value="1"/>
</dbReference>
<proteinExistence type="inferred from homology"/>
<evidence type="ECO:0000256" key="3">
    <source>
        <dbReference type="ARBA" id="ARBA00022763"/>
    </source>
</evidence>
<evidence type="ECO:0000256" key="7">
    <source>
        <dbReference type="ARBA" id="ARBA00023239"/>
    </source>
</evidence>
<evidence type="ECO:0000256" key="4">
    <source>
        <dbReference type="ARBA" id="ARBA00022801"/>
    </source>
</evidence>
<dbReference type="AlphaFoldDB" id="A0A336JM26"/>
<dbReference type="SUPFAM" id="SSF143081">
    <property type="entry name" value="BB1717-like"/>
    <property type="match status" value="1"/>
</dbReference>
<evidence type="ECO:0000256" key="1">
    <source>
        <dbReference type="ARBA" id="ARBA00008136"/>
    </source>
</evidence>
<name>A0A336JM26_9BRAD</name>
<evidence type="ECO:0000256" key="8">
    <source>
        <dbReference type="RuleBase" id="RU364100"/>
    </source>
</evidence>
<keyword evidence="12" id="KW-1185">Reference proteome</keyword>
<keyword evidence="6" id="KW-0238">DNA-binding</keyword>
<dbReference type="GO" id="GO:0106300">
    <property type="term" value="P:protein-DNA covalent cross-linking repair"/>
    <property type="evidence" value="ECO:0007669"/>
    <property type="project" value="InterPro"/>
</dbReference>
<evidence type="ECO:0000313" key="11">
    <source>
        <dbReference type="Proteomes" id="UP000252631"/>
    </source>
</evidence>
<dbReference type="OrthoDB" id="9782620at2"/>
<dbReference type="Proteomes" id="UP000252631">
    <property type="component" value="Unassembled WGS sequence"/>
</dbReference>
<keyword evidence="7" id="KW-0456">Lyase</keyword>
<dbReference type="PANTHER" id="PTHR13604">
    <property type="entry name" value="DC12-RELATED"/>
    <property type="match status" value="1"/>
</dbReference>
<dbReference type="EC" id="3.4.-.-" evidence="8"/>
<dbReference type="RefSeq" id="WP_114357831.1">
    <property type="nucleotide sequence ID" value="NZ_QRDT01000008.1"/>
</dbReference>
<evidence type="ECO:0000313" key="10">
    <source>
        <dbReference type="EMBL" id="SSW90767.1"/>
    </source>
</evidence>
<organism evidence="10 11">
    <name type="scientific">Rhodopseudomonas pentothenatexigens</name>
    <dbReference type="NCBI Taxonomy" id="999699"/>
    <lineage>
        <taxon>Bacteria</taxon>
        <taxon>Pseudomonadati</taxon>
        <taxon>Pseudomonadota</taxon>
        <taxon>Alphaproteobacteria</taxon>
        <taxon>Hyphomicrobiales</taxon>
        <taxon>Nitrobacteraceae</taxon>
        <taxon>Rhodopseudomonas</taxon>
    </lineage>
</organism>
<gene>
    <name evidence="9" type="ORF">BJ125_108142</name>
    <name evidence="10" type="ORF">SAMN05892882_108142</name>
</gene>
<reference evidence="9 12" key="2">
    <citation type="submission" date="2018-07" db="EMBL/GenBank/DDBJ databases">
        <title>Genomic Encyclopedia of Archaeal and Bacterial Type Strains, Phase II (KMG-II): from individual species to whole genera.</title>
        <authorList>
            <person name="Goeker M."/>
        </authorList>
    </citation>
    <scope>NUCLEOTIDE SEQUENCE [LARGE SCALE GENOMIC DNA]</scope>
    <source>
        <strain evidence="9 12">JA575</strain>
    </source>
</reference>
<dbReference type="InterPro" id="IPR036590">
    <property type="entry name" value="SRAP-like"/>
</dbReference>
<dbReference type="Proteomes" id="UP000256343">
    <property type="component" value="Unassembled WGS sequence"/>
</dbReference>
<dbReference type="EMBL" id="UFQQ01000008">
    <property type="protein sequence ID" value="SSW90767.1"/>
    <property type="molecule type" value="Genomic_DNA"/>
</dbReference>
<evidence type="ECO:0000256" key="5">
    <source>
        <dbReference type="ARBA" id="ARBA00023124"/>
    </source>
</evidence>
<dbReference type="GO" id="GO:0006508">
    <property type="term" value="P:proteolysis"/>
    <property type="evidence" value="ECO:0007669"/>
    <property type="project" value="UniProtKB-KW"/>
</dbReference>
<dbReference type="GO" id="GO:0003697">
    <property type="term" value="F:single-stranded DNA binding"/>
    <property type="evidence" value="ECO:0007669"/>
    <property type="project" value="InterPro"/>
</dbReference>
<dbReference type="GO" id="GO:0008233">
    <property type="term" value="F:peptidase activity"/>
    <property type="evidence" value="ECO:0007669"/>
    <property type="project" value="UniProtKB-KW"/>
</dbReference>
<keyword evidence="3" id="KW-0227">DNA damage</keyword>
<evidence type="ECO:0000256" key="2">
    <source>
        <dbReference type="ARBA" id="ARBA00022670"/>
    </source>
</evidence>
<accession>A0A336JM26</accession>
<keyword evidence="5" id="KW-0190">Covalent protein-DNA linkage</keyword>
<dbReference type="Gene3D" id="3.90.1680.20">
    <property type="match status" value="2"/>
</dbReference>
<reference evidence="10 11" key="1">
    <citation type="submission" date="2017-08" db="EMBL/GenBank/DDBJ databases">
        <authorList>
            <person name="de Groot N.N."/>
        </authorList>
    </citation>
    <scope>NUCLEOTIDE SEQUENCE [LARGE SCALE GENOMIC DNA]</scope>
    <source>
        <strain evidence="10 11">JA575</strain>
    </source>
</reference>
<dbReference type="EMBL" id="QRDT01000008">
    <property type="protein sequence ID" value="RED36207.1"/>
    <property type="molecule type" value="Genomic_DNA"/>
</dbReference>
<evidence type="ECO:0000313" key="12">
    <source>
        <dbReference type="Proteomes" id="UP000256343"/>
    </source>
</evidence>
<keyword evidence="4 8" id="KW-0378">Hydrolase</keyword>
<protein>
    <recommendedName>
        <fullName evidence="8">Abasic site processing protein</fullName>
        <ecNumber evidence="8">3.4.-.-</ecNumber>
    </recommendedName>
</protein>
<dbReference type="GO" id="GO:0016829">
    <property type="term" value="F:lyase activity"/>
    <property type="evidence" value="ECO:0007669"/>
    <property type="project" value="UniProtKB-KW"/>
</dbReference>
<keyword evidence="2 8" id="KW-0645">Protease</keyword>
<evidence type="ECO:0000313" key="9">
    <source>
        <dbReference type="EMBL" id="RED36207.1"/>
    </source>
</evidence>
<sequence length="216" mass="23961">MCNLYSITKNQDAIRRLFGVMSDTAGNLPPLPAVFPDGLAPVVRADGAGRELAMMRWGMPGPPQFGGAPVTNIRNTKSPHWRRWLKPEARCLVPFTSFCEYADTKPKKTPTWFALDDGRPLLAFAGIWTEWTGTRGTKANPVEGRHLLYGFLTTEPNDVVAPIHPKAMPVIVTTPEEFDTWMRAPWSEAAALQRPLPDGVLKIVARGERKDDAPSR</sequence>
<evidence type="ECO:0000256" key="6">
    <source>
        <dbReference type="ARBA" id="ARBA00023125"/>
    </source>
</evidence>
<comment type="similarity">
    <text evidence="1 8">Belongs to the SOS response-associated peptidase family.</text>
</comment>
<dbReference type="InterPro" id="IPR003738">
    <property type="entry name" value="SRAP"/>
</dbReference>